<evidence type="ECO:0000256" key="1">
    <source>
        <dbReference type="SAM" id="MobiDB-lite"/>
    </source>
</evidence>
<feature type="region of interest" description="Disordered" evidence="1">
    <location>
        <begin position="85"/>
        <end position="104"/>
    </location>
</feature>
<sequence>MAFTRQHQTPTSYLLSLVSFVKQIRNVANNKPQNFCFVQCSDFCFRRRIDRAREGHCGLKVHLLGILKQATKGRTVTLFCVPRQKRSSQNESIYPQQGISTTEF</sequence>
<protein>
    <submittedName>
        <fullName evidence="2">Uncharacterized protein</fullName>
    </submittedName>
</protein>
<organism evidence="2 3">
    <name type="scientific">Acanthoscelides obtectus</name>
    <name type="common">Bean weevil</name>
    <name type="synonym">Bruchus obtectus</name>
    <dbReference type="NCBI Taxonomy" id="200917"/>
    <lineage>
        <taxon>Eukaryota</taxon>
        <taxon>Metazoa</taxon>
        <taxon>Ecdysozoa</taxon>
        <taxon>Arthropoda</taxon>
        <taxon>Hexapoda</taxon>
        <taxon>Insecta</taxon>
        <taxon>Pterygota</taxon>
        <taxon>Neoptera</taxon>
        <taxon>Endopterygota</taxon>
        <taxon>Coleoptera</taxon>
        <taxon>Polyphaga</taxon>
        <taxon>Cucujiformia</taxon>
        <taxon>Chrysomeloidea</taxon>
        <taxon>Chrysomelidae</taxon>
        <taxon>Bruchinae</taxon>
        <taxon>Bruchini</taxon>
        <taxon>Acanthoscelides</taxon>
    </lineage>
</organism>
<keyword evidence="3" id="KW-1185">Reference proteome</keyword>
<gene>
    <name evidence="2" type="ORF">ACAOBT_LOCUS19015</name>
</gene>
<proteinExistence type="predicted"/>
<dbReference type="EMBL" id="CAKOFQ010007063">
    <property type="protein sequence ID" value="CAH1989402.1"/>
    <property type="molecule type" value="Genomic_DNA"/>
</dbReference>
<evidence type="ECO:0000313" key="3">
    <source>
        <dbReference type="Proteomes" id="UP001152888"/>
    </source>
</evidence>
<name>A0A9P0PKM0_ACAOB</name>
<feature type="compositionally biased region" description="Polar residues" evidence="1">
    <location>
        <begin position="87"/>
        <end position="104"/>
    </location>
</feature>
<dbReference type="Proteomes" id="UP001152888">
    <property type="component" value="Unassembled WGS sequence"/>
</dbReference>
<evidence type="ECO:0000313" key="2">
    <source>
        <dbReference type="EMBL" id="CAH1989402.1"/>
    </source>
</evidence>
<comment type="caution">
    <text evidence="2">The sequence shown here is derived from an EMBL/GenBank/DDBJ whole genome shotgun (WGS) entry which is preliminary data.</text>
</comment>
<accession>A0A9P0PKM0</accession>
<dbReference type="AlphaFoldDB" id="A0A9P0PKM0"/>
<reference evidence="2" key="1">
    <citation type="submission" date="2022-03" db="EMBL/GenBank/DDBJ databases">
        <authorList>
            <person name="Sayadi A."/>
        </authorList>
    </citation>
    <scope>NUCLEOTIDE SEQUENCE</scope>
</reference>